<dbReference type="SUPFAM" id="SSF56112">
    <property type="entry name" value="Protein kinase-like (PK-like)"/>
    <property type="match status" value="1"/>
</dbReference>
<sequence>MRVEFGPSGAKLHTLTPAELNDCLRRVDAAFTSSLTSDHSSSADPSSRQQSRPSLNDFSLWLASFDETQDLNVELPGPKVIRILGSDGVWSNWMVKSGEDLRQDSRIQHLFHFANHALARAPTGKHQPIPSKSDGAVDNQTSTLLLRTYLVLPVTSQLGLLRWIPDTKTVAGFCKSAMRASEVTLYNGPCDYFNVFL</sequence>
<dbReference type="Proteomes" id="UP000281553">
    <property type="component" value="Unassembled WGS sequence"/>
</dbReference>
<dbReference type="InterPro" id="IPR011009">
    <property type="entry name" value="Kinase-like_dom_sf"/>
</dbReference>
<evidence type="ECO:0000313" key="3">
    <source>
        <dbReference type="Proteomes" id="UP000281553"/>
    </source>
</evidence>
<evidence type="ECO:0000313" key="2">
    <source>
        <dbReference type="EMBL" id="VDN18939.1"/>
    </source>
</evidence>
<dbReference type="InterPro" id="IPR000403">
    <property type="entry name" value="PI3/4_kinase_cat_dom"/>
</dbReference>
<protein>
    <recommendedName>
        <fullName evidence="1">PI3K/PI4K catalytic domain-containing protein</fullName>
    </recommendedName>
</protein>
<reference evidence="2 3" key="1">
    <citation type="submission" date="2018-11" db="EMBL/GenBank/DDBJ databases">
        <authorList>
            <consortium name="Pathogen Informatics"/>
        </authorList>
    </citation>
    <scope>NUCLEOTIDE SEQUENCE [LARGE SCALE GENOMIC DNA]</scope>
</reference>
<name>A0A3P7PG31_DIBLA</name>
<dbReference type="GO" id="GO:0004674">
    <property type="term" value="F:protein serine/threonine kinase activity"/>
    <property type="evidence" value="ECO:0007669"/>
    <property type="project" value="TreeGrafter"/>
</dbReference>
<dbReference type="PROSITE" id="PS50290">
    <property type="entry name" value="PI3_4_KINASE_3"/>
    <property type="match status" value="1"/>
</dbReference>
<dbReference type="PANTHER" id="PTHR11139">
    <property type="entry name" value="ATAXIA TELANGIECTASIA MUTATED ATM -RELATED"/>
    <property type="match status" value="1"/>
</dbReference>
<dbReference type="OrthoDB" id="431717at2759"/>
<dbReference type="Gene3D" id="3.30.1010.10">
    <property type="entry name" value="Phosphatidylinositol 3-kinase Catalytic Subunit, Chain A, domain 4"/>
    <property type="match status" value="1"/>
</dbReference>
<dbReference type="EMBL" id="UYRU01069701">
    <property type="protein sequence ID" value="VDN18939.1"/>
    <property type="molecule type" value="Genomic_DNA"/>
</dbReference>
<feature type="domain" description="PI3K/PI4K catalytic" evidence="1">
    <location>
        <begin position="65"/>
        <end position="197"/>
    </location>
</feature>
<keyword evidence="3" id="KW-1185">Reference proteome</keyword>
<accession>A0A3P7PG31</accession>
<dbReference type="InterPro" id="IPR050517">
    <property type="entry name" value="DDR_Repair_Kinase"/>
</dbReference>
<dbReference type="AlphaFoldDB" id="A0A3P7PG31"/>
<gene>
    <name evidence="2" type="ORF">DILT_LOCUS13303</name>
</gene>
<evidence type="ECO:0000259" key="1">
    <source>
        <dbReference type="PROSITE" id="PS50290"/>
    </source>
</evidence>
<dbReference type="GO" id="GO:0005634">
    <property type="term" value="C:nucleus"/>
    <property type="evidence" value="ECO:0007669"/>
    <property type="project" value="TreeGrafter"/>
</dbReference>
<organism evidence="2 3">
    <name type="scientific">Dibothriocephalus latus</name>
    <name type="common">Fish tapeworm</name>
    <name type="synonym">Diphyllobothrium latum</name>
    <dbReference type="NCBI Taxonomy" id="60516"/>
    <lineage>
        <taxon>Eukaryota</taxon>
        <taxon>Metazoa</taxon>
        <taxon>Spiralia</taxon>
        <taxon>Lophotrochozoa</taxon>
        <taxon>Platyhelminthes</taxon>
        <taxon>Cestoda</taxon>
        <taxon>Eucestoda</taxon>
        <taxon>Diphyllobothriidea</taxon>
        <taxon>Diphyllobothriidae</taxon>
        <taxon>Dibothriocephalus</taxon>
    </lineage>
</organism>
<proteinExistence type="predicted"/>